<evidence type="ECO:0000256" key="5">
    <source>
        <dbReference type="ARBA" id="ARBA00022989"/>
    </source>
</evidence>
<dbReference type="AlphaFoldDB" id="A0A3E4PJM6"/>
<keyword evidence="6 7" id="KW-0472">Membrane</keyword>
<feature type="transmembrane region" description="Helical" evidence="7">
    <location>
        <begin position="260"/>
        <end position="288"/>
    </location>
</feature>
<keyword evidence="5 7" id="KW-1133">Transmembrane helix</keyword>
<protein>
    <recommendedName>
        <fullName evidence="8">ABC3 transporter permease C-terminal domain-containing protein</fullName>
    </recommendedName>
</protein>
<dbReference type="InterPro" id="IPR051447">
    <property type="entry name" value="Lipoprotein-release_system"/>
</dbReference>
<proteinExistence type="inferred from homology"/>
<evidence type="ECO:0000256" key="4">
    <source>
        <dbReference type="ARBA" id="ARBA00022692"/>
    </source>
</evidence>
<comment type="similarity">
    <text evidence="2">Belongs to the ABC-4 integral membrane protein family. LolC/E subfamily.</text>
</comment>
<evidence type="ECO:0000256" key="7">
    <source>
        <dbReference type="SAM" id="Phobius"/>
    </source>
</evidence>
<name>A0A3E4PJM6_9FIRM</name>
<evidence type="ECO:0000259" key="8">
    <source>
        <dbReference type="Pfam" id="PF02687"/>
    </source>
</evidence>
<reference evidence="9 10" key="1">
    <citation type="submission" date="2018-08" db="EMBL/GenBank/DDBJ databases">
        <title>A genome reference for cultivated species of the human gut microbiota.</title>
        <authorList>
            <person name="Zou Y."/>
            <person name="Xue W."/>
            <person name="Luo G."/>
        </authorList>
    </citation>
    <scope>NUCLEOTIDE SEQUENCE [LARGE SCALE GENOMIC DNA]</scope>
    <source>
        <strain evidence="9 10">TF09-3</strain>
    </source>
</reference>
<accession>A0A3E4PJM6</accession>
<dbReference type="RefSeq" id="WP_117660648.1">
    <property type="nucleotide sequence ID" value="NZ_QSRA01000023.1"/>
</dbReference>
<comment type="subcellular location">
    <subcellularLocation>
        <location evidence="1">Cell membrane</location>
        <topology evidence="1">Multi-pass membrane protein</topology>
    </subcellularLocation>
</comment>
<feature type="transmembrane region" description="Helical" evidence="7">
    <location>
        <begin position="309"/>
        <end position="338"/>
    </location>
</feature>
<evidence type="ECO:0000256" key="1">
    <source>
        <dbReference type="ARBA" id="ARBA00004651"/>
    </source>
</evidence>
<evidence type="ECO:0000313" key="10">
    <source>
        <dbReference type="Proteomes" id="UP000261324"/>
    </source>
</evidence>
<evidence type="ECO:0000313" key="9">
    <source>
        <dbReference type="EMBL" id="RGK80128.1"/>
    </source>
</evidence>
<dbReference type="EMBL" id="QSRA01000023">
    <property type="protein sequence ID" value="RGK80128.1"/>
    <property type="molecule type" value="Genomic_DNA"/>
</dbReference>
<dbReference type="GO" id="GO:0044874">
    <property type="term" value="P:lipoprotein localization to outer membrane"/>
    <property type="evidence" value="ECO:0007669"/>
    <property type="project" value="TreeGrafter"/>
</dbReference>
<dbReference type="Proteomes" id="UP000261324">
    <property type="component" value="Unassembled WGS sequence"/>
</dbReference>
<evidence type="ECO:0000256" key="6">
    <source>
        <dbReference type="ARBA" id="ARBA00023136"/>
    </source>
</evidence>
<dbReference type="InterPro" id="IPR003838">
    <property type="entry name" value="ABC3_permease_C"/>
</dbReference>
<feature type="transmembrane region" description="Helical" evidence="7">
    <location>
        <begin position="21"/>
        <end position="41"/>
    </location>
</feature>
<sequence>MKHVIFKYAWKNVSRRLRITGSLLICVFLSVFSIVLAWGTYDAIDSGIELSKSQLSADVMVYPYEVDISDVSMLYSGIAQSVYMDESVLDQLNNNYVEQISSQFYLQTLPTAGCCTATKEMRLVGVDWENDMLLHSYLTDANIDQLEAQEVIVGGNVEIEGKNTLILNMPVKIKGVLRTTGTYLDDSIIMSMDQLRKLSKINFPTNFFDGNNPDTSITCAFVKLKDGISTEKYMESIKDIKAKKVLISSTTQTLQQQVTILFKILLGACMLIFILGILSIFGQVNLLVNSQFKEAGYLKAIGVKRKEIYEIFICQVTVVGISAGIVASVLGIVSARSVVDWIHQYMLLPTSIWSGEYVLVHFCGGAVLTLLISGITVIFLLRKVANISPQETMANGDV</sequence>
<keyword evidence="3" id="KW-1003">Cell membrane</keyword>
<comment type="caution">
    <text evidence="9">The sequence shown here is derived from an EMBL/GenBank/DDBJ whole genome shotgun (WGS) entry which is preliminary data.</text>
</comment>
<dbReference type="PANTHER" id="PTHR30489:SF0">
    <property type="entry name" value="LIPOPROTEIN-RELEASING SYSTEM TRANSMEMBRANE PROTEIN LOLE"/>
    <property type="match status" value="1"/>
</dbReference>
<dbReference type="GO" id="GO:0098797">
    <property type="term" value="C:plasma membrane protein complex"/>
    <property type="evidence" value="ECO:0007669"/>
    <property type="project" value="TreeGrafter"/>
</dbReference>
<keyword evidence="4 7" id="KW-0812">Transmembrane</keyword>
<evidence type="ECO:0000256" key="3">
    <source>
        <dbReference type="ARBA" id="ARBA00022475"/>
    </source>
</evidence>
<gene>
    <name evidence="9" type="ORF">DXC93_14015</name>
</gene>
<feature type="transmembrane region" description="Helical" evidence="7">
    <location>
        <begin position="358"/>
        <end position="381"/>
    </location>
</feature>
<dbReference type="Pfam" id="PF02687">
    <property type="entry name" value="FtsX"/>
    <property type="match status" value="1"/>
</dbReference>
<evidence type="ECO:0000256" key="2">
    <source>
        <dbReference type="ARBA" id="ARBA00005236"/>
    </source>
</evidence>
<feature type="domain" description="ABC3 transporter permease C-terminal" evidence="8">
    <location>
        <begin position="271"/>
        <end position="383"/>
    </location>
</feature>
<dbReference type="PANTHER" id="PTHR30489">
    <property type="entry name" value="LIPOPROTEIN-RELEASING SYSTEM TRANSMEMBRANE PROTEIN LOLE"/>
    <property type="match status" value="1"/>
</dbReference>
<organism evidence="9 10">
    <name type="scientific">Dorea formicigenerans</name>
    <dbReference type="NCBI Taxonomy" id="39486"/>
    <lineage>
        <taxon>Bacteria</taxon>
        <taxon>Bacillati</taxon>
        <taxon>Bacillota</taxon>
        <taxon>Clostridia</taxon>
        <taxon>Lachnospirales</taxon>
        <taxon>Lachnospiraceae</taxon>
        <taxon>Dorea</taxon>
    </lineage>
</organism>